<sequence>MATRVQIEKLLQEIRRTFKFDSFDNKTESWTTYIKRFEHAVKMQGVEVDGDNDKLEDLKKDLLLNNIGSGNFKTILDHIGISNAASAEIKYISGTIYVWKQSQRSQRNYHGFSIIVERFGGQLQFWGEQRRTNPRPIRVKTKR</sequence>
<gene>
    <name evidence="1" type="ORF">RF11_04877</name>
</gene>
<dbReference type="Proteomes" id="UP000031668">
    <property type="component" value="Unassembled WGS sequence"/>
</dbReference>
<proteinExistence type="predicted"/>
<comment type="caution">
    <text evidence="1">The sequence shown here is derived from an EMBL/GenBank/DDBJ whole genome shotgun (WGS) entry which is preliminary data.</text>
</comment>
<organism evidence="1 2">
    <name type="scientific">Thelohanellus kitauei</name>
    <name type="common">Myxosporean</name>
    <dbReference type="NCBI Taxonomy" id="669202"/>
    <lineage>
        <taxon>Eukaryota</taxon>
        <taxon>Metazoa</taxon>
        <taxon>Cnidaria</taxon>
        <taxon>Myxozoa</taxon>
        <taxon>Myxosporea</taxon>
        <taxon>Bivalvulida</taxon>
        <taxon>Platysporina</taxon>
        <taxon>Myxobolidae</taxon>
        <taxon>Thelohanellus</taxon>
    </lineage>
</organism>
<dbReference type="AlphaFoldDB" id="A0A0C2NH09"/>
<accession>A0A0C2NH09</accession>
<dbReference type="EMBL" id="JWZT01000903">
    <property type="protein sequence ID" value="KII73292.1"/>
    <property type="molecule type" value="Genomic_DNA"/>
</dbReference>
<keyword evidence="2" id="KW-1185">Reference proteome</keyword>
<evidence type="ECO:0000313" key="1">
    <source>
        <dbReference type="EMBL" id="KII73292.1"/>
    </source>
</evidence>
<reference evidence="1 2" key="1">
    <citation type="journal article" date="2014" name="Genome Biol. Evol.">
        <title>The genome of the myxosporean Thelohanellus kitauei shows adaptations to nutrient acquisition within its fish host.</title>
        <authorList>
            <person name="Yang Y."/>
            <person name="Xiong J."/>
            <person name="Zhou Z."/>
            <person name="Huo F."/>
            <person name="Miao W."/>
            <person name="Ran C."/>
            <person name="Liu Y."/>
            <person name="Zhang J."/>
            <person name="Feng J."/>
            <person name="Wang M."/>
            <person name="Wang M."/>
            <person name="Wang L."/>
            <person name="Yao B."/>
        </authorList>
    </citation>
    <scope>NUCLEOTIDE SEQUENCE [LARGE SCALE GENOMIC DNA]</scope>
    <source>
        <strain evidence="1">Wuqing</strain>
    </source>
</reference>
<name>A0A0C2NH09_THEKT</name>
<protein>
    <submittedName>
        <fullName evidence="1">Uncharacterized protein</fullName>
    </submittedName>
</protein>
<evidence type="ECO:0000313" key="2">
    <source>
        <dbReference type="Proteomes" id="UP000031668"/>
    </source>
</evidence>